<dbReference type="AlphaFoldDB" id="A0A6V7GTP1"/>
<organism evidence="4 5">
    <name type="scientific">Heterotrigona itama</name>
    <dbReference type="NCBI Taxonomy" id="395501"/>
    <lineage>
        <taxon>Eukaryota</taxon>
        <taxon>Metazoa</taxon>
        <taxon>Ecdysozoa</taxon>
        <taxon>Arthropoda</taxon>
        <taxon>Hexapoda</taxon>
        <taxon>Insecta</taxon>
        <taxon>Pterygota</taxon>
        <taxon>Neoptera</taxon>
        <taxon>Endopterygota</taxon>
        <taxon>Hymenoptera</taxon>
        <taxon>Apocrita</taxon>
        <taxon>Aculeata</taxon>
        <taxon>Apoidea</taxon>
        <taxon>Anthophila</taxon>
        <taxon>Apidae</taxon>
        <taxon>Heterotrigona</taxon>
    </lineage>
</organism>
<dbReference type="InterPro" id="IPR002492">
    <property type="entry name" value="Transposase_Tc1-like"/>
</dbReference>
<dbReference type="OrthoDB" id="7596881at2759"/>
<dbReference type="GO" id="GO:0006313">
    <property type="term" value="P:DNA transposition"/>
    <property type="evidence" value="ECO:0007669"/>
    <property type="project" value="InterPro"/>
</dbReference>
<dbReference type="Pfam" id="PF13936">
    <property type="entry name" value="HTH_38"/>
    <property type="match status" value="1"/>
</dbReference>
<evidence type="ECO:0000259" key="3">
    <source>
        <dbReference type="Pfam" id="PF13936"/>
    </source>
</evidence>
<evidence type="ECO:0000313" key="5">
    <source>
        <dbReference type="Proteomes" id="UP000752696"/>
    </source>
</evidence>
<sequence>MATRKSMKKSETSKSERELVVKLHEEGKSYQEIAKHINRSKSTVHYIIKKSKNEGSILNNARTGRPKKLTSKEEKLVIKEIRKNPYISAPQLAGIIAVSFGKDVHAELCRRILRNNDYHGRIPRKKSDVDKTNIKKRLGFARNSVDKDNRFWDKVISSDDNKFKLFGADGPMEHHIWRKKNAQLEK</sequence>
<dbReference type="Gene3D" id="1.10.10.10">
    <property type="entry name" value="Winged helix-like DNA-binding domain superfamily/Winged helix DNA-binding domain"/>
    <property type="match status" value="1"/>
</dbReference>
<feature type="domain" description="Transposase Tc1-like" evidence="2">
    <location>
        <begin position="77"/>
        <end position="144"/>
    </location>
</feature>
<dbReference type="InterPro" id="IPR036388">
    <property type="entry name" value="WH-like_DNA-bd_sf"/>
</dbReference>
<comment type="caution">
    <text evidence="4">The sequence shown here is derived from an EMBL/GenBank/DDBJ whole genome shotgun (WGS) entry which is preliminary data.</text>
</comment>
<accession>A0A6V7GTP1</accession>
<reference evidence="4" key="1">
    <citation type="submission" date="2020-07" db="EMBL/GenBank/DDBJ databases">
        <authorList>
            <person name="Nazaruddin N."/>
        </authorList>
    </citation>
    <scope>NUCLEOTIDE SEQUENCE</scope>
</reference>
<dbReference type="InterPro" id="IPR009057">
    <property type="entry name" value="Homeodomain-like_sf"/>
</dbReference>
<dbReference type="InterPro" id="IPR025246">
    <property type="entry name" value="IS30-like_HTH"/>
</dbReference>
<evidence type="ECO:0008006" key="6">
    <source>
        <dbReference type="Google" id="ProtNLM"/>
    </source>
</evidence>
<dbReference type="Proteomes" id="UP000752696">
    <property type="component" value="Unassembled WGS sequence"/>
</dbReference>
<dbReference type="Pfam" id="PF01498">
    <property type="entry name" value="HTH_Tnp_Tc3_2"/>
    <property type="match status" value="1"/>
</dbReference>
<feature type="domain" description="Transposase IS30-like HTH" evidence="3">
    <location>
        <begin position="15"/>
        <end position="50"/>
    </location>
</feature>
<evidence type="ECO:0000259" key="2">
    <source>
        <dbReference type="Pfam" id="PF01498"/>
    </source>
</evidence>
<dbReference type="GO" id="GO:0015074">
    <property type="term" value="P:DNA integration"/>
    <property type="evidence" value="ECO:0007669"/>
    <property type="project" value="InterPro"/>
</dbReference>
<dbReference type="InterPro" id="IPR036397">
    <property type="entry name" value="RNaseH_sf"/>
</dbReference>
<protein>
    <recommendedName>
        <fullName evidence="6">Transposase IS30-like HTH domain-containing protein</fullName>
    </recommendedName>
</protein>
<dbReference type="EMBL" id="CAJDYZ010000673">
    <property type="protein sequence ID" value="CAD1468504.1"/>
    <property type="molecule type" value="Genomic_DNA"/>
</dbReference>
<name>A0A6V7GTP1_9HYME</name>
<dbReference type="SUPFAM" id="SSF46689">
    <property type="entry name" value="Homeodomain-like"/>
    <property type="match status" value="1"/>
</dbReference>
<dbReference type="GO" id="GO:0005634">
    <property type="term" value="C:nucleus"/>
    <property type="evidence" value="ECO:0007669"/>
    <property type="project" value="UniProtKB-SubCell"/>
</dbReference>
<evidence type="ECO:0000256" key="1">
    <source>
        <dbReference type="ARBA" id="ARBA00004123"/>
    </source>
</evidence>
<dbReference type="Gene3D" id="3.30.420.10">
    <property type="entry name" value="Ribonuclease H-like superfamily/Ribonuclease H"/>
    <property type="match status" value="1"/>
</dbReference>
<gene>
    <name evidence="4" type="ORF">MHI_LOCUS50984</name>
</gene>
<dbReference type="GO" id="GO:0003677">
    <property type="term" value="F:DNA binding"/>
    <property type="evidence" value="ECO:0007669"/>
    <property type="project" value="InterPro"/>
</dbReference>
<evidence type="ECO:0000313" key="4">
    <source>
        <dbReference type="EMBL" id="CAD1468504.1"/>
    </source>
</evidence>
<proteinExistence type="predicted"/>
<comment type="subcellular location">
    <subcellularLocation>
        <location evidence="1">Nucleus</location>
    </subcellularLocation>
</comment>
<keyword evidence="5" id="KW-1185">Reference proteome</keyword>